<dbReference type="PRINTS" id="PR00413">
    <property type="entry name" value="HADHALOGNASE"/>
</dbReference>
<dbReference type="InterPro" id="IPR023214">
    <property type="entry name" value="HAD_sf"/>
</dbReference>
<name>A0ABV2JEI1_9STRE</name>
<evidence type="ECO:0000313" key="2">
    <source>
        <dbReference type="Proteomes" id="UP001549037"/>
    </source>
</evidence>
<dbReference type="Gene3D" id="1.10.150.240">
    <property type="entry name" value="Putative phosphatase, domain 2"/>
    <property type="match status" value="1"/>
</dbReference>
<dbReference type="InterPro" id="IPR052550">
    <property type="entry name" value="Pyrimidine_5'-ntase_YjjG"/>
</dbReference>
<dbReference type="InterPro" id="IPR011951">
    <property type="entry name" value="HAD-SF_hydro_IA_YjjG/PynA"/>
</dbReference>
<evidence type="ECO:0000313" key="1">
    <source>
        <dbReference type="EMBL" id="MET3634184.1"/>
    </source>
</evidence>
<dbReference type="InterPro" id="IPR036412">
    <property type="entry name" value="HAD-like_sf"/>
</dbReference>
<gene>
    <name evidence="1" type="ORF">ABID28_000821</name>
</gene>
<protein>
    <submittedName>
        <fullName evidence="1">Hydrolase of the HAD superfamily</fullName>
    </submittedName>
</protein>
<dbReference type="InterPro" id="IPR041492">
    <property type="entry name" value="HAD_2"/>
</dbReference>
<dbReference type="NCBIfam" id="TIGR02254">
    <property type="entry name" value="YjjG_YfnB"/>
    <property type="match status" value="1"/>
</dbReference>
<dbReference type="InterPro" id="IPR023198">
    <property type="entry name" value="PGP-like_dom2"/>
</dbReference>
<sequence length="227" mass="25692">MSYKFLLFDLDNTLLDFEAAEEFALDELLKEQEVEAIEAYKAYYKPMNQSMWQDLEQGKIAKSELVNTRFSKLFSHFGREVDGKALAKAYQNHLSKQGQLYHGARELLVDLTARGYKLYAATNGIAAIQKGRLKVSALEPFFQKIFISEEVGSQKPEVAFYHHIANSIPGFNKSEALMIGDSLSADIKGGNDFGIDTVWYNPKKNQTSSSLHPTYEVPSYQMLLDLL</sequence>
<dbReference type="Pfam" id="PF13419">
    <property type="entry name" value="HAD_2"/>
    <property type="match status" value="1"/>
</dbReference>
<dbReference type="EMBL" id="JBEPLN010000010">
    <property type="protein sequence ID" value="MET3634184.1"/>
    <property type="molecule type" value="Genomic_DNA"/>
</dbReference>
<dbReference type="PANTHER" id="PTHR47478:SF1">
    <property type="entry name" value="PYRIMIDINE 5'-NUCLEOTIDASE YJJG"/>
    <property type="match status" value="1"/>
</dbReference>
<dbReference type="NCBIfam" id="TIGR01549">
    <property type="entry name" value="HAD-SF-IA-v1"/>
    <property type="match status" value="1"/>
</dbReference>
<dbReference type="InterPro" id="IPR006439">
    <property type="entry name" value="HAD-SF_hydro_IA"/>
</dbReference>
<dbReference type="SFLD" id="SFLDG01129">
    <property type="entry name" value="C1.5:_HAD__Beta-PGM__Phosphata"/>
    <property type="match status" value="1"/>
</dbReference>
<dbReference type="GO" id="GO:0016787">
    <property type="term" value="F:hydrolase activity"/>
    <property type="evidence" value="ECO:0007669"/>
    <property type="project" value="UniProtKB-KW"/>
</dbReference>
<comment type="caution">
    <text evidence="1">The sequence shown here is derived from an EMBL/GenBank/DDBJ whole genome shotgun (WGS) entry which is preliminary data.</text>
</comment>
<reference evidence="1 2" key="1">
    <citation type="submission" date="2024-06" db="EMBL/GenBank/DDBJ databases">
        <title>Genomic Encyclopedia of Type Strains, Phase IV (KMG-IV): sequencing the most valuable type-strain genomes for metagenomic binning, comparative biology and taxonomic classification.</title>
        <authorList>
            <person name="Goeker M."/>
        </authorList>
    </citation>
    <scope>NUCLEOTIDE SEQUENCE [LARGE SCALE GENOMIC DNA]</scope>
    <source>
        <strain evidence="1 2">DSM 28302</strain>
    </source>
</reference>
<dbReference type="SUPFAM" id="SSF56784">
    <property type="entry name" value="HAD-like"/>
    <property type="match status" value="1"/>
</dbReference>
<accession>A0ABV2JEI1</accession>
<dbReference type="Gene3D" id="3.40.50.1000">
    <property type="entry name" value="HAD superfamily/HAD-like"/>
    <property type="match status" value="1"/>
</dbReference>
<keyword evidence="1" id="KW-0378">Hydrolase</keyword>
<proteinExistence type="predicted"/>
<dbReference type="PANTHER" id="PTHR47478">
    <property type="match status" value="1"/>
</dbReference>
<dbReference type="RefSeq" id="WP_354368324.1">
    <property type="nucleotide sequence ID" value="NZ_JBEPLN010000010.1"/>
</dbReference>
<keyword evidence="2" id="KW-1185">Reference proteome</keyword>
<dbReference type="Proteomes" id="UP001549037">
    <property type="component" value="Unassembled WGS sequence"/>
</dbReference>
<dbReference type="SFLD" id="SFLDS00003">
    <property type="entry name" value="Haloacid_Dehalogenase"/>
    <property type="match status" value="1"/>
</dbReference>
<organism evidence="1 2">
    <name type="scientific">Streptococcus porcorum</name>
    <dbReference type="NCBI Taxonomy" id="701526"/>
    <lineage>
        <taxon>Bacteria</taxon>
        <taxon>Bacillati</taxon>
        <taxon>Bacillota</taxon>
        <taxon>Bacilli</taxon>
        <taxon>Lactobacillales</taxon>
        <taxon>Streptococcaceae</taxon>
        <taxon>Streptococcus</taxon>
    </lineage>
</organism>